<dbReference type="AlphaFoldDB" id="A0A8J2YVV6"/>
<proteinExistence type="predicted"/>
<reference evidence="2" key="2">
    <citation type="submission" date="2020-09" db="EMBL/GenBank/DDBJ databases">
        <authorList>
            <person name="Sun Q."/>
            <person name="Zhou Y."/>
        </authorList>
    </citation>
    <scope>NUCLEOTIDE SEQUENCE</scope>
    <source>
        <strain evidence="2">CGMCC 1.15725</strain>
    </source>
</reference>
<protein>
    <submittedName>
        <fullName evidence="2">Amidase</fullName>
    </submittedName>
</protein>
<name>A0A8J2YVV6_9PROT</name>
<accession>A0A8J2YVV6</accession>
<organism evidence="2 3">
    <name type="scientific">Aliidongia dinghuensis</name>
    <dbReference type="NCBI Taxonomy" id="1867774"/>
    <lineage>
        <taxon>Bacteria</taxon>
        <taxon>Pseudomonadati</taxon>
        <taxon>Pseudomonadota</taxon>
        <taxon>Alphaproteobacteria</taxon>
        <taxon>Rhodospirillales</taxon>
        <taxon>Dongiaceae</taxon>
        <taxon>Aliidongia</taxon>
    </lineage>
</organism>
<dbReference type="EMBL" id="BMJQ01000009">
    <property type="protein sequence ID" value="GGF26031.1"/>
    <property type="molecule type" value="Genomic_DNA"/>
</dbReference>
<gene>
    <name evidence="2" type="ORF">GCM10011611_35070</name>
</gene>
<reference evidence="2" key="1">
    <citation type="journal article" date="2014" name="Int. J. Syst. Evol. Microbiol.">
        <title>Complete genome sequence of Corynebacterium casei LMG S-19264T (=DSM 44701T), isolated from a smear-ripened cheese.</title>
        <authorList>
            <consortium name="US DOE Joint Genome Institute (JGI-PGF)"/>
            <person name="Walter F."/>
            <person name="Albersmeier A."/>
            <person name="Kalinowski J."/>
            <person name="Ruckert C."/>
        </authorList>
    </citation>
    <scope>NUCLEOTIDE SEQUENCE</scope>
    <source>
        <strain evidence="2">CGMCC 1.15725</strain>
    </source>
</reference>
<keyword evidence="3" id="KW-1185">Reference proteome</keyword>
<dbReference type="InterPro" id="IPR036928">
    <property type="entry name" value="AS_sf"/>
</dbReference>
<dbReference type="Gene3D" id="3.90.1300.10">
    <property type="entry name" value="Amidase signature (AS) domain"/>
    <property type="match status" value="1"/>
</dbReference>
<comment type="caution">
    <text evidence="2">The sequence shown here is derived from an EMBL/GenBank/DDBJ whole genome shotgun (WGS) entry which is preliminary data.</text>
</comment>
<evidence type="ECO:0000259" key="1">
    <source>
        <dbReference type="Pfam" id="PF01425"/>
    </source>
</evidence>
<dbReference type="Pfam" id="PF01425">
    <property type="entry name" value="Amidase"/>
    <property type="match status" value="1"/>
</dbReference>
<dbReference type="SUPFAM" id="SSF75304">
    <property type="entry name" value="Amidase signature (AS) enzymes"/>
    <property type="match status" value="1"/>
</dbReference>
<evidence type="ECO:0000313" key="3">
    <source>
        <dbReference type="Proteomes" id="UP000646365"/>
    </source>
</evidence>
<sequence length="482" mass="50299">MREVNPAALAIARRRDRLRFRPGTRKGPLYGIPILLKDNIATADGQATTAGSPALAHALAVRDAHVAARLRRAGAILLGKANLTEFANWTTVGMPSGYSALGGQVLNPYAPAVDADGIPIVPPGGSSSGSAVAAAANLAAATVGTETAGSLLNPACNNALVTVKPTVGLVSRAGILPIAASQDTAGPLARTVRDAAILLGALAGYDRRDPATLAVRGRIPADYTAFLDPNGLAGRRIGVPSDPADAENDIYWRALAPDQRRIMDEVVARLETLGAVVVKANIPTAGRIGGPGAMIEVPVTNPFSPSKGKRMPMPAVLIYEFKHGLAAYLADYVPDGPVRTLKDVIAANDAAAVPPRFGQDLLLAAEATRGDLTEPAYHAARALDLELSRPQGLDAYFDRWQLDAVLFPAALGNGIAARAGYPSVGVPAGWRHEVEGRPTPPYPYGISFTGRAWSEPTLLAIAYAWEQANPVRQPPPTAPELA</sequence>
<dbReference type="Proteomes" id="UP000646365">
    <property type="component" value="Unassembled WGS sequence"/>
</dbReference>
<dbReference type="PANTHER" id="PTHR42678:SF34">
    <property type="entry name" value="OS04G0183300 PROTEIN"/>
    <property type="match status" value="1"/>
</dbReference>
<dbReference type="InterPro" id="IPR023631">
    <property type="entry name" value="Amidase_dom"/>
</dbReference>
<dbReference type="PANTHER" id="PTHR42678">
    <property type="entry name" value="AMIDASE"/>
    <property type="match status" value="1"/>
</dbReference>
<feature type="domain" description="Amidase" evidence="1">
    <location>
        <begin position="3"/>
        <end position="284"/>
    </location>
</feature>
<evidence type="ECO:0000313" key="2">
    <source>
        <dbReference type="EMBL" id="GGF26031.1"/>
    </source>
</evidence>